<gene>
    <name evidence="2" type="ORF">J9260_13470</name>
</gene>
<reference evidence="2" key="1">
    <citation type="submission" date="2021-04" db="EMBL/GenBank/DDBJ databases">
        <title>Genomics, taxonomy and metabolism of representatives of sulfur bacteria of the genus Thiothrix: Thiothrix fructosivorans QT, Thiothrix unzii A1T and three new species, Thiothrix subterranea sp. nov., Thiothrix litoralis sp. nov. and 'Candidatus Thiothrix anitrata' sp. nov.</title>
        <authorList>
            <person name="Ravin N.V."/>
            <person name="Smolyakov D."/>
            <person name="Rudenko T.S."/>
            <person name="Mardanov A.V."/>
            <person name="Beletsky A.V."/>
            <person name="Markov N.D."/>
            <person name="Fomenkov A.I."/>
            <person name="Roberts R.J."/>
            <person name="Karnachuk O.V."/>
            <person name="Novikov A."/>
            <person name="Grabovich M.Y."/>
        </authorList>
    </citation>
    <scope>NUCLEOTIDE SEQUENCE</scope>
    <source>
        <strain evidence="2">A1</strain>
    </source>
</reference>
<dbReference type="InterPro" id="IPR003812">
    <property type="entry name" value="Fido"/>
</dbReference>
<dbReference type="InterPro" id="IPR036597">
    <property type="entry name" value="Fido-like_dom_sf"/>
</dbReference>
<evidence type="ECO:0000259" key="1">
    <source>
        <dbReference type="PROSITE" id="PS51459"/>
    </source>
</evidence>
<dbReference type="Proteomes" id="UP000672009">
    <property type="component" value="Chromosome"/>
</dbReference>
<accession>A0A975F7J2</accession>
<dbReference type="EMBL" id="CP072793">
    <property type="protein sequence ID" value="QTR52707.1"/>
    <property type="molecule type" value="Genomic_DNA"/>
</dbReference>
<dbReference type="KEGG" id="tun:J9260_13470"/>
<sequence>MDTDDKDVRRKFVQFWEVFFQNSAQFRGALVSAHCFFDKVWQGTALSPALTECDVKHLYPLDSRFPYRSAQGLAVSNCYSRTAVDSRDQFLSARFHALLPQIVAEYRDAFIDQLRCVHFLGMAGNEAMMLYPSQHKRLYAENVQSIAGEVRGIQAGFGDFRFNAPTPANLPPLLAVYANKVESLLQTVDETSIHCLVSFAQYYFALLHPFYERCGRTSEELMYLLFERVGFGWRYISATGDRSSSLAHERMTLINRAAEGFNRKIAGYFGLPSEGIRKTPDIYRAVTAKYFAPQYPGIYADELPRPFYYQHPQQEVIDAYHFLMESLLLDEIMGFSLQQPYPHIMRLGEHLREAGEQVYQGYAMPSAWGRELHSVLAGIAE</sequence>
<dbReference type="Gene3D" id="1.10.3290.10">
    <property type="entry name" value="Fido-like domain"/>
    <property type="match status" value="1"/>
</dbReference>
<proteinExistence type="predicted"/>
<dbReference type="AlphaFoldDB" id="A0A975F7J2"/>
<dbReference type="SUPFAM" id="SSF140931">
    <property type="entry name" value="Fic-like"/>
    <property type="match status" value="1"/>
</dbReference>
<evidence type="ECO:0000313" key="3">
    <source>
        <dbReference type="Proteomes" id="UP000672009"/>
    </source>
</evidence>
<organism evidence="2 3">
    <name type="scientific">Thiothrix unzii</name>
    <dbReference type="NCBI Taxonomy" id="111769"/>
    <lineage>
        <taxon>Bacteria</taxon>
        <taxon>Pseudomonadati</taxon>
        <taxon>Pseudomonadota</taxon>
        <taxon>Gammaproteobacteria</taxon>
        <taxon>Thiotrichales</taxon>
        <taxon>Thiotrichaceae</taxon>
        <taxon>Thiothrix</taxon>
    </lineage>
</organism>
<dbReference type="PROSITE" id="PS51459">
    <property type="entry name" value="FIDO"/>
    <property type="match status" value="1"/>
</dbReference>
<dbReference type="RefSeq" id="WP_210218247.1">
    <property type="nucleotide sequence ID" value="NZ_CP072793.1"/>
</dbReference>
<protein>
    <recommendedName>
        <fullName evidence="1">Fido domain-containing protein</fullName>
    </recommendedName>
</protein>
<evidence type="ECO:0000313" key="2">
    <source>
        <dbReference type="EMBL" id="QTR52707.1"/>
    </source>
</evidence>
<feature type="domain" description="Fido" evidence="1">
    <location>
        <begin position="126"/>
        <end position="267"/>
    </location>
</feature>
<name>A0A975F7J2_9GAMM</name>
<keyword evidence="3" id="KW-1185">Reference proteome</keyword>